<dbReference type="PIRSF" id="PIRSF002741">
    <property type="entry name" value="MppA"/>
    <property type="match status" value="1"/>
</dbReference>
<evidence type="ECO:0000259" key="5">
    <source>
        <dbReference type="Pfam" id="PF00496"/>
    </source>
</evidence>
<comment type="similarity">
    <text evidence="2">Belongs to the bacterial solute-binding protein 5 family.</text>
</comment>
<evidence type="ECO:0000313" key="7">
    <source>
        <dbReference type="Proteomes" id="UP001262410"/>
    </source>
</evidence>
<dbReference type="PANTHER" id="PTHR30290">
    <property type="entry name" value="PERIPLASMIC BINDING COMPONENT OF ABC TRANSPORTER"/>
    <property type="match status" value="1"/>
</dbReference>
<dbReference type="EMBL" id="JAVDPW010000009">
    <property type="protein sequence ID" value="MDR6292599.1"/>
    <property type="molecule type" value="Genomic_DNA"/>
</dbReference>
<dbReference type="Gene3D" id="3.10.105.10">
    <property type="entry name" value="Dipeptide-binding Protein, Domain 3"/>
    <property type="match status" value="1"/>
</dbReference>
<evidence type="ECO:0000313" key="6">
    <source>
        <dbReference type="EMBL" id="MDR6292599.1"/>
    </source>
</evidence>
<comment type="caution">
    <text evidence="6">The sequence shown here is derived from an EMBL/GenBank/DDBJ whole genome shotgun (WGS) entry which is preliminary data.</text>
</comment>
<dbReference type="InterPro" id="IPR000914">
    <property type="entry name" value="SBP_5_dom"/>
</dbReference>
<evidence type="ECO:0000256" key="2">
    <source>
        <dbReference type="ARBA" id="ARBA00005695"/>
    </source>
</evidence>
<feature type="signal peptide" evidence="4">
    <location>
        <begin position="1"/>
        <end position="18"/>
    </location>
</feature>
<protein>
    <submittedName>
        <fullName evidence="6">Peptide/nickel transport system substrate-binding protein</fullName>
    </submittedName>
</protein>
<feature type="domain" description="Solute-binding protein family 5" evidence="5">
    <location>
        <begin position="64"/>
        <end position="395"/>
    </location>
</feature>
<evidence type="ECO:0000256" key="4">
    <source>
        <dbReference type="SAM" id="SignalP"/>
    </source>
</evidence>
<keyword evidence="3 4" id="KW-0732">Signal</keyword>
<gene>
    <name evidence="6" type="ORF">E9232_005139</name>
</gene>
<dbReference type="CDD" id="cd08494">
    <property type="entry name" value="PBP2_NikA_DppA_OppA_like_6"/>
    <property type="match status" value="1"/>
</dbReference>
<accession>A0ABU1JVE9</accession>
<comment type="subcellular location">
    <subcellularLocation>
        <location evidence="1">Periplasm</location>
    </subcellularLocation>
</comment>
<sequence>MLAAATLAVGLIATPALAAKDQAVIGMVLEPPNLDPTAGAAAAIAEVVYANLFEGLTRIDGQGQVQPGLATEWKVSDDGLTYTFTLRHGATFHDGTKFESDAVKFSLDRARAPDSTNPQKAFFEPIKSVDTPAADQVVVTLSHPDGMFLFNMGQAAAVIVSSISAPTDSTKPVGTGPFKFVEWVPGDHVTLERTDAYAGPAPKLNKLIFRFVADPAAASAAVMSGDVDAFPNMPAPETLDQFKADPRFVVEIGTTAGKTVMAVNQRRKPFDDVKVRRALAMAIDRKALIDGAMFGYGTPIGSHFAPYEAAYKDLTGAYPYDPTKAKALLAEAGYPDGFKATLKLPPPGYARRGGEIIQAQLAEIGVQVELIPVEWAQWLEQVFKGFDYDMTIVSHTEALDIGIYARGKDKYYFGYDNPAFDQVIQQLNSAVDPEQRKALYQQAQQILSDDEAAIFLFQLAKTGVRNAKLMGMWQNSPIAANDMTGAYWAE</sequence>
<dbReference type="Pfam" id="PF00496">
    <property type="entry name" value="SBP_bac_5"/>
    <property type="match status" value="1"/>
</dbReference>
<feature type="chain" id="PRO_5046589082" evidence="4">
    <location>
        <begin position="19"/>
        <end position="490"/>
    </location>
</feature>
<reference evidence="6 7" key="1">
    <citation type="submission" date="2023-07" db="EMBL/GenBank/DDBJ databases">
        <title>Sorghum-associated microbial communities from plants grown in Nebraska, USA.</title>
        <authorList>
            <person name="Schachtman D."/>
        </authorList>
    </citation>
    <scope>NUCLEOTIDE SEQUENCE [LARGE SCALE GENOMIC DNA]</scope>
    <source>
        <strain evidence="6 7">584</strain>
    </source>
</reference>
<name>A0ABU1JVE9_9PROT</name>
<dbReference type="RefSeq" id="WP_309798828.1">
    <property type="nucleotide sequence ID" value="NZ_JAVDPW010000009.1"/>
</dbReference>
<dbReference type="Gene3D" id="3.40.190.10">
    <property type="entry name" value="Periplasmic binding protein-like II"/>
    <property type="match status" value="1"/>
</dbReference>
<dbReference type="InterPro" id="IPR030678">
    <property type="entry name" value="Peptide/Ni-bd"/>
</dbReference>
<proteinExistence type="inferred from homology"/>
<dbReference type="SUPFAM" id="SSF53850">
    <property type="entry name" value="Periplasmic binding protein-like II"/>
    <property type="match status" value="1"/>
</dbReference>
<keyword evidence="7" id="KW-1185">Reference proteome</keyword>
<dbReference type="PANTHER" id="PTHR30290:SF38">
    <property type="entry name" value="D,D-DIPEPTIDE-BINDING PERIPLASMIC PROTEIN DDPA-RELATED"/>
    <property type="match status" value="1"/>
</dbReference>
<organism evidence="6 7">
    <name type="scientific">Inquilinus ginsengisoli</name>
    <dbReference type="NCBI Taxonomy" id="363840"/>
    <lineage>
        <taxon>Bacteria</taxon>
        <taxon>Pseudomonadati</taxon>
        <taxon>Pseudomonadota</taxon>
        <taxon>Alphaproteobacteria</taxon>
        <taxon>Rhodospirillales</taxon>
        <taxon>Rhodospirillaceae</taxon>
        <taxon>Inquilinus</taxon>
    </lineage>
</organism>
<dbReference type="Gene3D" id="3.90.76.10">
    <property type="entry name" value="Dipeptide-binding Protein, Domain 1"/>
    <property type="match status" value="1"/>
</dbReference>
<dbReference type="Proteomes" id="UP001262410">
    <property type="component" value="Unassembled WGS sequence"/>
</dbReference>
<evidence type="ECO:0000256" key="1">
    <source>
        <dbReference type="ARBA" id="ARBA00004418"/>
    </source>
</evidence>
<evidence type="ECO:0000256" key="3">
    <source>
        <dbReference type="ARBA" id="ARBA00022729"/>
    </source>
</evidence>
<dbReference type="InterPro" id="IPR039424">
    <property type="entry name" value="SBP_5"/>
</dbReference>